<gene>
    <name evidence="3" type="ORF">HNR28_000642</name>
</gene>
<dbReference type="EMBL" id="JACHIB010000003">
    <property type="protein sequence ID" value="MBB6082617.1"/>
    <property type="molecule type" value="Genomic_DNA"/>
</dbReference>
<evidence type="ECO:0000256" key="1">
    <source>
        <dbReference type="SAM" id="MobiDB-lite"/>
    </source>
</evidence>
<sequence length="266" mass="29211">MTAARQDGGGPRAGSEAGGLWRDCEGERHIGPIQGLLHRLVESQEHIATLGYVDTLEEQAVLESLLDQAKLPWPAGGERLHYLLRTPFRYPPLPWGSRFGRPDEPSLLYGGRDLGATLAESAFYRFVFWFSMDAPPAGDAIQSQHTLFSVGYRTERGLRLQDPPFDAHRAALADPARYQAAQALGTAMREAGVEAFEYRSARDPAHGLCVGLFTPRALAGKSPRDMRPWLCQLSAHEVAFKPVGGRAVHTYPLDAFLVDGRLPLPA</sequence>
<evidence type="ECO:0000259" key="2">
    <source>
        <dbReference type="SMART" id="SM00953"/>
    </source>
</evidence>
<dbReference type="Pfam" id="PF08808">
    <property type="entry name" value="RES"/>
    <property type="match status" value="1"/>
</dbReference>
<feature type="region of interest" description="Disordered" evidence="1">
    <location>
        <begin position="1"/>
        <end position="20"/>
    </location>
</feature>
<proteinExistence type="predicted"/>
<evidence type="ECO:0000313" key="4">
    <source>
        <dbReference type="Proteomes" id="UP000541136"/>
    </source>
</evidence>
<organism evidence="3 4">
    <name type="scientific">Castellaniella defragrans</name>
    <name type="common">Alcaligenes defragrans</name>
    <dbReference type="NCBI Taxonomy" id="75697"/>
    <lineage>
        <taxon>Bacteria</taxon>
        <taxon>Pseudomonadati</taxon>
        <taxon>Pseudomonadota</taxon>
        <taxon>Betaproteobacteria</taxon>
        <taxon>Burkholderiales</taxon>
        <taxon>Alcaligenaceae</taxon>
        <taxon>Castellaniella</taxon>
    </lineage>
</organism>
<accession>A0A7W9TN11</accession>
<name>A0A7W9TN11_CASDE</name>
<comment type="caution">
    <text evidence="3">The sequence shown here is derived from an EMBL/GenBank/DDBJ whole genome shotgun (WGS) entry which is preliminary data.</text>
</comment>
<feature type="domain" description="RES" evidence="2">
    <location>
        <begin position="87"/>
        <end position="224"/>
    </location>
</feature>
<dbReference type="Proteomes" id="UP000541136">
    <property type="component" value="Unassembled WGS sequence"/>
</dbReference>
<dbReference type="RefSeq" id="WP_244978169.1">
    <property type="nucleotide sequence ID" value="NZ_JACHIB010000003.1"/>
</dbReference>
<evidence type="ECO:0000313" key="3">
    <source>
        <dbReference type="EMBL" id="MBB6082617.1"/>
    </source>
</evidence>
<protein>
    <recommendedName>
        <fullName evidence="2">RES domain-containing protein</fullName>
    </recommendedName>
</protein>
<dbReference type="AlphaFoldDB" id="A0A7W9TN11"/>
<dbReference type="SMART" id="SM00953">
    <property type="entry name" value="RES"/>
    <property type="match status" value="1"/>
</dbReference>
<reference evidence="3 4" key="1">
    <citation type="submission" date="2020-08" db="EMBL/GenBank/DDBJ databases">
        <title>Genomic Encyclopedia of Type Strains, Phase IV (KMG-IV): sequencing the most valuable type-strain genomes for metagenomic binning, comparative biology and taxonomic classification.</title>
        <authorList>
            <person name="Goeker M."/>
        </authorList>
    </citation>
    <scope>NUCLEOTIDE SEQUENCE [LARGE SCALE GENOMIC DNA]</scope>
    <source>
        <strain evidence="3 4">DSM 12141</strain>
    </source>
</reference>
<dbReference type="InterPro" id="IPR014914">
    <property type="entry name" value="RES_dom"/>
</dbReference>